<accession>A0ABW8AJ87</accession>
<reference evidence="2 3" key="1">
    <citation type="submission" date="2024-10" db="EMBL/GenBank/DDBJ databases">
        <title>The Natural Products Discovery Center: Release of the First 8490 Sequenced Strains for Exploring Actinobacteria Biosynthetic Diversity.</title>
        <authorList>
            <person name="Kalkreuter E."/>
            <person name="Kautsar S.A."/>
            <person name="Yang D."/>
            <person name="Bader C.D."/>
            <person name="Teijaro C.N."/>
            <person name="Fluegel L."/>
            <person name="Davis C.M."/>
            <person name="Simpson J.R."/>
            <person name="Lauterbach L."/>
            <person name="Steele A.D."/>
            <person name="Gui C."/>
            <person name="Meng S."/>
            <person name="Li G."/>
            <person name="Viehrig K."/>
            <person name="Ye F."/>
            <person name="Su P."/>
            <person name="Kiefer A.F."/>
            <person name="Nichols A."/>
            <person name="Cepeda A.J."/>
            <person name="Yan W."/>
            <person name="Fan B."/>
            <person name="Jiang Y."/>
            <person name="Adhikari A."/>
            <person name="Zheng C.-J."/>
            <person name="Schuster L."/>
            <person name="Cowan T.M."/>
            <person name="Smanski M.J."/>
            <person name="Chevrette M.G."/>
            <person name="De Carvalho L.P.S."/>
            <person name="Shen B."/>
        </authorList>
    </citation>
    <scope>NUCLEOTIDE SEQUENCE [LARGE SCALE GENOMIC DNA]</scope>
    <source>
        <strain evidence="2 3">NPDC049639</strain>
    </source>
</reference>
<sequence length="266" mass="28956">MLRTVRATRYVTPLREGGSLPGLVEADDDGTYVAKFSAAGQGTASLVAEVVVGELGRRLGVRVPELVVLTLDAEIAKREPDPEVQELLLASTVPNLGMDFLPRSTGYDGIAWQPPPREAAVLYWVDAFSANIDRTWRNANLLVWHRQLWAIDHGAALVFQHAWPPVEAWAARRYDLSQHVLAPVVSTLPGADLDAVDADLAAVVTDDLLTEVLGLVPDKWLLAMNSAQATEESRALTAADWRARYVTYLAARRDGGRAWRGGTVAA</sequence>
<dbReference type="InterPro" id="IPR046748">
    <property type="entry name" value="HipA_2"/>
</dbReference>
<dbReference type="Proteomes" id="UP001612915">
    <property type="component" value="Unassembled WGS sequence"/>
</dbReference>
<keyword evidence="2" id="KW-0808">Transferase</keyword>
<dbReference type="RefSeq" id="WP_398276082.1">
    <property type="nucleotide sequence ID" value="NZ_JBITLV010000001.1"/>
</dbReference>
<organism evidence="2 3">
    <name type="scientific">Spongisporangium articulatum</name>
    <dbReference type="NCBI Taxonomy" id="3362603"/>
    <lineage>
        <taxon>Bacteria</taxon>
        <taxon>Bacillati</taxon>
        <taxon>Actinomycetota</taxon>
        <taxon>Actinomycetes</taxon>
        <taxon>Kineosporiales</taxon>
        <taxon>Kineosporiaceae</taxon>
        <taxon>Spongisporangium</taxon>
    </lineage>
</organism>
<keyword evidence="2" id="KW-0418">Kinase</keyword>
<protein>
    <submittedName>
        <fullName evidence="2">HipA family kinase</fullName>
    </submittedName>
</protein>
<dbReference type="GO" id="GO:0016301">
    <property type="term" value="F:kinase activity"/>
    <property type="evidence" value="ECO:0007669"/>
    <property type="project" value="UniProtKB-KW"/>
</dbReference>
<evidence type="ECO:0000313" key="2">
    <source>
        <dbReference type="EMBL" id="MFI7586438.1"/>
    </source>
</evidence>
<dbReference type="Pfam" id="PF20613">
    <property type="entry name" value="HipA_2"/>
    <property type="match status" value="1"/>
</dbReference>
<proteinExistence type="predicted"/>
<name>A0ABW8AJ87_9ACTN</name>
<gene>
    <name evidence="2" type="ORF">ACIB24_05130</name>
</gene>
<evidence type="ECO:0000313" key="3">
    <source>
        <dbReference type="Proteomes" id="UP001612915"/>
    </source>
</evidence>
<keyword evidence="3" id="KW-1185">Reference proteome</keyword>
<feature type="domain" description="HipA-like kinase" evidence="1">
    <location>
        <begin position="14"/>
        <end position="227"/>
    </location>
</feature>
<dbReference type="EMBL" id="JBITLV010000001">
    <property type="protein sequence ID" value="MFI7586438.1"/>
    <property type="molecule type" value="Genomic_DNA"/>
</dbReference>
<comment type="caution">
    <text evidence="2">The sequence shown here is derived from an EMBL/GenBank/DDBJ whole genome shotgun (WGS) entry which is preliminary data.</text>
</comment>
<evidence type="ECO:0000259" key="1">
    <source>
        <dbReference type="Pfam" id="PF20613"/>
    </source>
</evidence>